<keyword evidence="4" id="KW-1185">Reference proteome</keyword>
<gene>
    <name evidence="3" type="ORF">PUN28_003096</name>
</gene>
<comment type="caution">
    <text evidence="3">The sequence shown here is derived from an EMBL/GenBank/DDBJ whole genome shotgun (WGS) entry which is preliminary data.</text>
</comment>
<dbReference type="EMBL" id="JADYXP020000003">
    <property type="protein sequence ID" value="KAL0127575.1"/>
    <property type="molecule type" value="Genomic_DNA"/>
</dbReference>
<keyword evidence="2" id="KW-1133">Transmembrane helix</keyword>
<sequence length="97" mass="11590">MKEKIKLAFCLIWKLYILRKQFSQMICLRKCQRREITRVKASRLMPTMTISREQKGKIYRFLFFFVAIAVTALRKRHANGKKKTDSQACAEYTPQKK</sequence>
<reference evidence="3 4" key="1">
    <citation type="submission" date="2023-03" db="EMBL/GenBank/DDBJ databases">
        <title>High recombination rates correlate with genetic variation in Cardiocondyla obscurior ants.</title>
        <authorList>
            <person name="Errbii M."/>
        </authorList>
    </citation>
    <scope>NUCLEOTIDE SEQUENCE [LARGE SCALE GENOMIC DNA]</scope>
    <source>
        <strain evidence="3">Alpha-2009</strain>
        <tissue evidence="3">Whole body</tissue>
    </source>
</reference>
<keyword evidence="2" id="KW-0472">Membrane</keyword>
<feature type="region of interest" description="Disordered" evidence="1">
    <location>
        <begin position="76"/>
        <end position="97"/>
    </location>
</feature>
<dbReference type="AlphaFoldDB" id="A0AAW2GLQ7"/>
<feature type="transmembrane region" description="Helical" evidence="2">
    <location>
        <begin position="58"/>
        <end position="74"/>
    </location>
</feature>
<proteinExistence type="predicted"/>
<protein>
    <submittedName>
        <fullName evidence="3">Uncharacterized protein</fullName>
    </submittedName>
</protein>
<name>A0AAW2GLQ7_9HYME</name>
<dbReference type="Proteomes" id="UP001430953">
    <property type="component" value="Unassembled WGS sequence"/>
</dbReference>
<organism evidence="3 4">
    <name type="scientific">Cardiocondyla obscurior</name>
    <dbReference type="NCBI Taxonomy" id="286306"/>
    <lineage>
        <taxon>Eukaryota</taxon>
        <taxon>Metazoa</taxon>
        <taxon>Ecdysozoa</taxon>
        <taxon>Arthropoda</taxon>
        <taxon>Hexapoda</taxon>
        <taxon>Insecta</taxon>
        <taxon>Pterygota</taxon>
        <taxon>Neoptera</taxon>
        <taxon>Endopterygota</taxon>
        <taxon>Hymenoptera</taxon>
        <taxon>Apocrita</taxon>
        <taxon>Aculeata</taxon>
        <taxon>Formicoidea</taxon>
        <taxon>Formicidae</taxon>
        <taxon>Myrmicinae</taxon>
        <taxon>Cardiocondyla</taxon>
    </lineage>
</organism>
<evidence type="ECO:0000313" key="3">
    <source>
        <dbReference type="EMBL" id="KAL0127575.1"/>
    </source>
</evidence>
<accession>A0AAW2GLQ7</accession>
<evidence type="ECO:0000256" key="1">
    <source>
        <dbReference type="SAM" id="MobiDB-lite"/>
    </source>
</evidence>
<evidence type="ECO:0000256" key="2">
    <source>
        <dbReference type="SAM" id="Phobius"/>
    </source>
</evidence>
<keyword evidence="2" id="KW-0812">Transmembrane</keyword>
<evidence type="ECO:0000313" key="4">
    <source>
        <dbReference type="Proteomes" id="UP001430953"/>
    </source>
</evidence>